<proteinExistence type="predicted"/>
<keyword evidence="2" id="KW-1185">Reference proteome</keyword>
<name>A0ACC1SCT1_9APHY</name>
<dbReference type="Proteomes" id="UP001148662">
    <property type="component" value="Unassembled WGS sequence"/>
</dbReference>
<dbReference type="EMBL" id="JANHOG010001443">
    <property type="protein sequence ID" value="KAJ3536998.1"/>
    <property type="molecule type" value="Genomic_DNA"/>
</dbReference>
<accession>A0ACC1SCT1</accession>
<reference evidence="1" key="1">
    <citation type="submission" date="2022-07" db="EMBL/GenBank/DDBJ databases">
        <title>Genome Sequence of Phlebia brevispora.</title>
        <authorList>
            <person name="Buettner E."/>
        </authorList>
    </citation>
    <scope>NUCLEOTIDE SEQUENCE</scope>
    <source>
        <strain evidence="1">MPL23</strain>
    </source>
</reference>
<organism evidence="1 2">
    <name type="scientific">Phlebia brevispora</name>
    <dbReference type="NCBI Taxonomy" id="194682"/>
    <lineage>
        <taxon>Eukaryota</taxon>
        <taxon>Fungi</taxon>
        <taxon>Dikarya</taxon>
        <taxon>Basidiomycota</taxon>
        <taxon>Agaricomycotina</taxon>
        <taxon>Agaricomycetes</taxon>
        <taxon>Polyporales</taxon>
        <taxon>Meruliaceae</taxon>
        <taxon>Phlebia</taxon>
    </lineage>
</organism>
<comment type="caution">
    <text evidence="1">The sequence shown here is derived from an EMBL/GenBank/DDBJ whole genome shotgun (WGS) entry which is preliminary data.</text>
</comment>
<protein>
    <submittedName>
        <fullName evidence="1">Uncharacterized protein</fullName>
    </submittedName>
</protein>
<evidence type="ECO:0000313" key="1">
    <source>
        <dbReference type="EMBL" id="KAJ3536998.1"/>
    </source>
</evidence>
<sequence length="556" mass="59730">MYHFSDAVNIDPPSVTPPSFSSFSGDPTTGFSVAQQVNGLGDIVRPGNMLTLIYGMIKKLDNQQATALDHLERLTNAIQNAVEHIQQIEEHMQAGPNETLTELPPLDIPASDHEKVIWTADNWRALRAKEAGTTTLTPDDRVGNPLRFLRTEDGSLISRDVEQTLCRTVRHCFLDIDQKLGVNTPRSWENCASQETRTVLYHELETTFPFLRLCAAHWKAEKVAIILYARWRRDHAHPADASLLSEVSGPKVLSEDSRDTDGILFNNKNTNGTKRKATDSTASRSRKRAKSTLQVPLSDPADTIFKSLSMEALSTIDPDSGLTAIPPATSSVPFTSPPADTSDHTLEHNLMAATTSTAASGSDGNIPHAAVSASNGLTPTSHNTTQTAITPGVDSTTVPDALVTVRVRTNIPEDPDSTDTDARAMVDIAANAALMSRKDRSSAPTAEIPGVDIADGSSAVRVSAASDSSASNAAPATRVGRHAQGAALAYKPGKGISARNMYGREWVIQNPGGTKANFEVGWKALTAGEKKKYTAAATAERRTLNQAKRNARTAGR</sequence>
<evidence type="ECO:0000313" key="2">
    <source>
        <dbReference type="Proteomes" id="UP001148662"/>
    </source>
</evidence>
<gene>
    <name evidence="1" type="ORF">NM688_g6756</name>
</gene>